<keyword evidence="4" id="KW-0472">Membrane</keyword>
<evidence type="ECO:0000256" key="2">
    <source>
        <dbReference type="ARBA" id="ARBA00022692"/>
    </source>
</evidence>
<comment type="subcellular location">
    <subcellularLocation>
        <location evidence="1">Membrane</location>
        <topology evidence="1">Multi-pass membrane protein</topology>
    </subcellularLocation>
</comment>
<gene>
    <name evidence="6" type="ORF">DW105_15595</name>
</gene>
<comment type="caution">
    <text evidence="6">The sequence shown here is derived from an EMBL/GenBank/DDBJ whole genome shotgun (WGS) entry which is preliminary data.</text>
</comment>
<feature type="domain" description="O-antigen ligase-related" evidence="5">
    <location>
        <begin position="199"/>
        <end position="311"/>
    </location>
</feature>
<evidence type="ECO:0000256" key="4">
    <source>
        <dbReference type="ARBA" id="ARBA00023136"/>
    </source>
</evidence>
<evidence type="ECO:0000313" key="6">
    <source>
        <dbReference type="EMBL" id="RHJ74088.1"/>
    </source>
</evidence>
<reference evidence="6 7" key="1">
    <citation type="submission" date="2018-08" db="EMBL/GenBank/DDBJ databases">
        <title>A genome reference for cultivated species of the human gut microbiota.</title>
        <authorList>
            <person name="Zou Y."/>
            <person name="Xue W."/>
            <person name="Luo G."/>
        </authorList>
    </citation>
    <scope>NUCLEOTIDE SEQUENCE [LARGE SCALE GENOMIC DNA]</scope>
    <source>
        <strain evidence="6 7">AM09-18</strain>
    </source>
</reference>
<dbReference type="Pfam" id="PF04932">
    <property type="entry name" value="Wzy_C"/>
    <property type="match status" value="1"/>
</dbReference>
<keyword evidence="3" id="KW-1133">Transmembrane helix</keyword>
<dbReference type="InterPro" id="IPR007016">
    <property type="entry name" value="O-antigen_ligase-rel_domated"/>
</dbReference>
<name>A0A1H7EXN0_PHOVU</name>
<accession>A0A1H7EXN0</accession>
<evidence type="ECO:0000256" key="1">
    <source>
        <dbReference type="ARBA" id="ARBA00004141"/>
    </source>
</evidence>
<dbReference type="AlphaFoldDB" id="A0A1H7EXN0"/>
<protein>
    <recommendedName>
        <fullName evidence="5">O-antigen ligase-related domain-containing protein</fullName>
    </recommendedName>
</protein>
<dbReference type="Proteomes" id="UP000283958">
    <property type="component" value="Unassembled WGS sequence"/>
</dbReference>
<dbReference type="EMBL" id="QRMN01000042">
    <property type="protein sequence ID" value="RHJ74088.1"/>
    <property type="molecule type" value="Genomic_DNA"/>
</dbReference>
<evidence type="ECO:0000313" key="7">
    <source>
        <dbReference type="Proteomes" id="UP000283958"/>
    </source>
</evidence>
<evidence type="ECO:0000256" key="3">
    <source>
        <dbReference type="ARBA" id="ARBA00022989"/>
    </source>
</evidence>
<evidence type="ECO:0000259" key="5">
    <source>
        <dbReference type="Pfam" id="PF04932"/>
    </source>
</evidence>
<dbReference type="GO" id="GO:0016020">
    <property type="term" value="C:membrane"/>
    <property type="evidence" value="ECO:0007669"/>
    <property type="project" value="UniProtKB-SubCell"/>
</dbReference>
<sequence>MNKFLENLVIIEFIVCSGSIRFQCASPKVSMMVFLVTCFLFFVFKRGTKKINFIFNFKIISIITLWVFINTHILHLDKIDNSYLDYIFYLIGSGLAVTVFDFENFRFKLLKYLAYLSFISIIVQVWHDYFGLGSTFVNIPGNDGWAMSLYFFNTEWGENRLASIFWEPGQYQIVLIFVMGLFYKEMLDPFTLKPYLKHLLILTIALIMTISTSGYIAFGILISGAIVNSAYGRKHIYLLPLLSFLAFSIFLLLWNSDAVQKKIAQGEVNEENSFNIRMADNLALLTMVGNKPVFGYGAGTKSAEDAKNKFGSISQSNGWLRSAAENGTPYVLYILVLIYSSIKRRVHIASAALFLLFAFILSQSGEGNTYFPYTYMYVFKYCTQQT</sequence>
<keyword evidence="2" id="KW-0812">Transmembrane</keyword>
<organism evidence="6 7">
    <name type="scientific">Phocaeicola vulgatus</name>
    <name type="common">Bacteroides vulgatus</name>
    <dbReference type="NCBI Taxonomy" id="821"/>
    <lineage>
        <taxon>Bacteria</taxon>
        <taxon>Pseudomonadati</taxon>
        <taxon>Bacteroidota</taxon>
        <taxon>Bacteroidia</taxon>
        <taxon>Bacteroidales</taxon>
        <taxon>Bacteroidaceae</taxon>
        <taxon>Phocaeicola</taxon>
    </lineage>
</organism>
<proteinExistence type="predicted"/>